<feature type="region of interest" description="Disordered" evidence="1">
    <location>
        <begin position="79"/>
        <end position="99"/>
    </location>
</feature>
<reference evidence="2" key="1">
    <citation type="submission" date="2023-10" db="EMBL/GenBank/DDBJ databases">
        <authorList>
            <person name="Chen Y."/>
            <person name="Shah S."/>
            <person name="Dougan E. K."/>
            <person name="Thang M."/>
            <person name="Chan C."/>
        </authorList>
    </citation>
    <scope>NUCLEOTIDE SEQUENCE [LARGE SCALE GENOMIC DNA]</scope>
</reference>
<name>A0ABN9TYJ4_9DINO</name>
<sequence length="162" mass="16756">MFSRAQNVCTPRRAGLYISSVLFPLATDPAPLGRSTLPRLAAPCRLGGDGPPRRRAASRQTLCGRRRSRGLSRVCRGAAASGASGTAASVSQHVSGRLGEETPAEMELGRGVPAKRPQNWVNSGRGGELILDVGCGDSCGQRTSPGYGTGNVAGVVLRLSDA</sequence>
<accession>A0ABN9TYJ4</accession>
<dbReference type="EMBL" id="CAUYUJ010015234">
    <property type="protein sequence ID" value="CAK0851397.1"/>
    <property type="molecule type" value="Genomic_DNA"/>
</dbReference>
<gene>
    <name evidence="2" type="ORF">PCOR1329_LOCUS43554</name>
</gene>
<protein>
    <submittedName>
        <fullName evidence="2">Uncharacterized protein</fullName>
    </submittedName>
</protein>
<feature type="compositionally biased region" description="Low complexity" evidence="1">
    <location>
        <begin position="79"/>
        <end position="89"/>
    </location>
</feature>
<evidence type="ECO:0000256" key="1">
    <source>
        <dbReference type="SAM" id="MobiDB-lite"/>
    </source>
</evidence>
<proteinExistence type="predicted"/>
<organism evidence="2 3">
    <name type="scientific">Prorocentrum cordatum</name>
    <dbReference type="NCBI Taxonomy" id="2364126"/>
    <lineage>
        <taxon>Eukaryota</taxon>
        <taxon>Sar</taxon>
        <taxon>Alveolata</taxon>
        <taxon>Dinophyceae</taxon>
        <taxon>Prorocentrales</taxon>
        <taxon>Prorocentraceae</taxon>
        <taxon>Prorocentrum</taxon>
    </lineage>
</organism>
<comment type="caution">
    <text evidence="2">The sequence shown here is derived from an EMBL/GenBank/DDBJ whole genome shotgun (WGS) entry which is preliminary data.</text>
</comment>
<evidence type="ECO:0000313" key="2">
    <source>
        <dbReference type="EMBL" id="CAK0851397.1"/>
    </source>
</evidence>
<evidence type="ECO:0000313" key="3">
    <source>
        <dbReference type="Proteomes" id="UP001189429"/>
    </source>
</evidence>
<dbReference type="Proteomes" id="UP001189429">
    <property type="component" value="Unassembled WGS sequence"/>
</dbReference>
<keyword evidence="3" id="KW-1185">Reference proteome</keyword>